<dbReference type="EMBL" id="BSXT01000829">
    <property type="protein sequence ID" value="GMF34679.1"/>
    <property type="molecule type" value="Genomic_DNA"/>
</dbReference>
<gene>
    <name evidence="2" type="ORF">Pfra01_000896500</name>
</gene>
<dbReference type="AlphaFoldDB" id="A0A9W6XAE1"/>
<evidence type="ECO:0000313" key="2">
    <source>
        <dbReference type="EMBL" id="GMF34679.1"/>
    </source>
</evidence>
<dbReference type="OrthoDB" id="276261at2759"/>
<evidence type="ECO:0000313" key="3">
    <source>
        <dbReference type="Proteomes" id="UP001165121"/>
    </source>
</evidence>
<comment type="caution">
    <text evidence="2">The sequence shown here is derived from an EMBL/GenBank/DDBJ whole genome shotgun (WGS) entry which is preliminary data.</text>
</comment>
<evidence type="ECO:0000256" key="1">
    <source>
        <dbReference type="SAM" id="MobiDB-lite"/>
    </source>
</evidence>
<feature type="region of interest" description="Disordered" evidence="1">
    <location>
        <begin position="92"/>
        <end position="118"/>
    </location>
</feature>
<dbReference type="Proteomes" id="UP001165121">
    <property type="component" value="Unassembled WGS sequence"/>
</dbReference>
<organism evidence="2 3">
    <name type="scientific">Phytophthora fragariaefolia</name>
    <dbReference type="NCBI Taxonomy" id="1490495"/>
    <lineage>
        <taxon>Eukaryota</taxon>
        <taxon>Sar</taxon>
        <taxon>Stramenopiles</taxon>
        <taxon>Oomycota</taxon>
        <taxon>Peronosporomycetes</taxon>
        <taxon>Peronosporales</taxon>
        <taxon>Peronosporaceae</taxon>
        <taxon>Phytophthora</taxon>
    </lineage>
</organism>
<feature type="compositionally biased region" description="Polar residues" evidence="1">
    <location>
        <begin position="92"/>
        <end position="105"/>
    </location>
</feature>
<reference evidence="2" key="1">
    <citation type="submission" date="2023-04" db="EMBL/GenBank/DDBJ databases">
        <title>Phytophthora fragariaefolia NBRC 109709.</title>
        <authorList>
            <person name="Ichikawa N."/>
            <person name="Sato H."/>
            <person name="Tonouchi N."/>
        </authorList>
    </citation>
    <scope>NUCLEOTIDE SEQUENCE</scope>
    <source>
        <strain evidence="2">NBRC 109709</strain>
    </source>
</reference>
<protein>
    <submittedName>
        <fullName evidence="2">Unnamed protein product</fullName>
    </submittedName>
</protein>
<sequence length="118" mass="13484">MRYDYSKNYCLLTHLDVVTHSQTKGAEDIKRVMANNVDINIGRVRHGLSGLRDEVRRVHSRSVHCGEDHEGKLKPRSYHQNSILRIQSGCTQPINKQTSHGSSDGFSFRVGSRHTREK</sequence>
<name>A0A9W6XAE1_9STRA</name>
<accession>A0A9W6XAE1</accession>
<proteinExistence type="predicted"/>
<keyword evidence="3" id="KW-1185">Reference proteome</keyword>